<keyword evidence="3" id="KW-0560">Oxidoreductase</keyword>
<evidence type="ECO:0000259" key="7">
    <source>
        <dbReference type="Pfam" id="PF00296"/>
    </source>
</evidence>
<proteinExistence type="inferred from homology"/>
<reference evidence="8 9" key="1">
    <citation type="submission" date="2023-03" db="EMBL/GenBank/DDBJ databases">
        <title>Complete genome sequences of several Auritidibacter ignavus strains isolated from ear infections.</title>
        <authorList>
            <person name="Baehr T."/>
            <person name="Baumhoegger A.M."/>
        </authorList>
    </citation>
    <scope>NUCLEOTIDE SEQUENCE [LARGE SCALE GENOMIC DNA]</scope>
    <source>
        <strain evidence="8 9">BABAE-6</strain>
    </source>
</reference>
<keyword evidence="9" id="KW-1185">Reference proteome</keyword>
<dbReference type="InterPro" id="IPR036661">
    <property type="entry name" value="Luciferase-like_sf"/>
</dbReference>
<sequence>MSRATSEQSHFVIGVALDRGGFHPAAIRSQQALTDNFSITAWEDLVRQAESLGAGFVTLEDAFNDTSRPGLDTSLLASWLAPRTEKIGLIPTLTTTHTEPFHVSKNLATLDYVSHGRAGWQVAVSATEAETLLVGRGRAYDDESSLYAEARDVIEVVRGLWDSWEDDAEVRDVATGRFIDREKLHYVDFEGDFFSIKGPSIVPRPPQGQPLVTIAGTSEEVLNTAVRGADVIFTGTSAPEKLTLLNEKITTLSDQHGRDKNAPLKVVADVYFAVDPDESEALARWQRLNEVQTLNPSQADEVVIGTPEHLSERLDQVKAAGVDGVRLWPAQNQHDLAVIEQHLKSVVEKLQDHPADNNAAPLRARFGLGRPANRYASASSSASAH</sequence>
<protein>
    <submittedName>
        <fullName evidence="8">LLM class flavin-dependent oxidoreductase</fullName>
    </submittedName>
</protein>
<keyword evidence="2 6" id="KW-0288">FMN</keyword>
<dbReference type="InterPro" id="IPR051260">
    <property type="entry name" value="Diverse_substr_monoxygenases"/>
</dbReference>
<evidence type="ECO:0000256" key="4">
    <source>
        <dbReference type="ARBA" id="ARBA00023033"/>
    </source>
</evidence>
<gene>
    <name evidence="8" type="ORF">QDX21_00920</name>
</gene>
<evidence type="ECO:0000256" key="3">
    <source>
        <dbReference type="ARBA" id="ARBA00023002"/>
    </source>
</evidence>
<dbReference type="PIRSF" id="PIRSF000337">
    <property type="entry name" value="NTA_MOA"/>
    <property type="match status" value="1"/>
</dbReference>
<name>A0AAJ6ANW2_9MICC</name>
<dbReference type="InterPro" id="IPR011251">
    <property type="entry name" value="Luciferase-like_dom"/>
</dbReference>
<dbReference type="Proteomes" id="UP001224674">
    <property type="component" value="Chromosome"/>
</dbReference>
<evidence type="ECO:0000313" key="8">
    <source>
        <dbReference type="EMBL" id="WGH93415.1"/>
    </source>
</evidence>
<evidence type="ECO:0000256" key="1">
    <source>
        <dbReference type="ARBA" id="ARBA00022630"/>
    </source>
</evidence>
<evidence type="ECO:0000313" key="9">
    <source>
        <dbReference type="Proteomes" id="UP001224674"/>
    </source>
</evidence>
<keyword evidence="4" id="KW-0503">Monooxygenase</keyword>
<feature type="binding site" evidence="6">
    <location>
        <position position="147"/>
    </location>
    <ligand>
        <name>FMN</name>
        <dbReference type="ChEBI" id="CHEBI:58210"/>
    </ligand>
</feature>
<dbReference type="EMBL" id="CP122566">
    <property type="protein sequence ID" value="WGH93415.1"/>
    <property type="molecule type" value="Genomic_DNA"/>
</dbReference>
<feature type="binding site" evidence="6">
    <location>
        <position position="92"/>
    </location>
    <ligand>
        <name>FMN</name>
        <dbReference type="ChEBI" id="CHEBI:58210"/>
    </ligand>
</feature>
<dbReference type="PANTHER" id="PTHR30011:SF16">
    <property type="entry name" value="C2H2 FINGER DOMAIN TRANSCRIPTION FACTOR (EUROFUNG)-RELATED"/>
    <property type="match status" value="1"/>
</dbReference>
<dbReference type="AlphaFoldDB" id="A0AAJ6ANW2"/>
<dbReference type="RefSeq" id="WP_279674925.1">
    <property type="nucleotide sequence ID" value="NZ_CP122566.1"/>
</dbReference>
<dbReference type="GO" id="GO:0004497">
    <property type="term" value="F:monooxygenase activity"/>
    <property type="evidence" value="ECO:0007669"/>
    <property type="project" value="UniProtKB-KW"/>
</dbReference>
<keyword evidence="1 6" id="KW-0285">Flavoprotein</keyword>
<dbReference type="GO" id="GO:0016705">
    <property type="term" value="F:oxidoreductase activity, acting on paired donors, with incorporation or reduction of molecular oxygen"/>
    <property type="evidence" value="ECO:0007669"/>
    <property type="project" value="InterPro"/>
</dbReference>
<dbReference type="InterPro" id="IPR016215">
    <property type="entry name" value="NTA_MOA"/>
</dbReference>
<evidence type="ECO:0000256" key="5">
    <source>
        <dbReference type="ARBA" id="ARBA00033748"/>
    </source>
</evidence>
<dbReference type="PANTHER" id="PTHR30011">
    <property type="entry name" value="ALKANESULFONATE MONOOXYGENASE-RELATED"/>
    <property type="match status" value="1"/>
</dbReference>
<evidence type="ECO:0000256" key="2">
    <source>
        <dbReference type="ARBA" id="ARBA00022643"/>
    </source>
</evidence>
<accession>A0AAJ6ANW2</accession>
<feature type="binding site" evidence="6">
    <location>
        <position position="218"/>
    </location>
    <ligand>
        <name>FMN</name>
        <dbReference type="ChEBI" id="CHEBI:58210"/>
    </ligand>
</feature>
<dbReference type="Pfam" id="PF00296">
    <property type="entry name" value="Bac_luciferase"/>
    <property type="match status" value="1"/>
</dbReference>
<dbReference type="Gene3D" id="3.20.20.30">
    <property type="entry name" value="Luciferase-like domain"/>
    <property type="match status" value="1"/>
</dbReference>
<feature type="domain" description="Luciferase-like" evidence="7">
    <location>
        <begin position="31"/>
        <end position="289"/>
    </location>
</feature>
<evidence type="ECO:0000256" key="6">
    <source>
        <dbReference type="PIRSR" id="PIRSR000337-1"/>
    </source>
</evidence>
<comment type="similarity">
    <text evidence="5">Belongs to the NtaA/SnaA/DszA monooxygenase family.</text>
</comment>
<dbReference type="SUPFAM" id="SSF51679">
    <property type="entry name" value="Bacterial luciferase-like"/>
    <property type="match status" value="1"/>
</dbReference>
<organism evidence="8 9">
    <name type="scientific">Auritidibacter ignavus</name>
    <dbReference type="NCBI Taxonomy" id="678932"/>
    <lineage>
        <taxon>Bacteria</taxon>
        <taxon>Bacillati</taxon>
        <taxon>Actinomycetota</taxon>
        <taxon>Actinomycetes</taxon>
        <taxon>Micrococcales</taxon>
        <taxon>Micrococcaceae</taxon>
        <taxon>Auritidibacter</taxon>
    </lineage>
</organism>